<evidence type="ECO:0000313" key="1">
    <source>
        <dbReference type="EMBL" id="KAJ9049942.1"/>
    </source>
</evidence>
<reference evidence="1" key="1">
    <citation type="submission" date="2022-04" db="EMBL/GenBank/DDBJ databases">
        <title>Genome of the entomopathogenic fungus Entomophthora muscae.</title>
        <authorList>
            <person name="Elya C."/>
            <person name="Lovett B.R."/>
            <person name="Lee E."/>
            <person name="Macias A.M."/>
            <person name="Hajek A.E."/>
            <person name="De Bivort B.L."/>
            <person name="Kasson M.T."/>
            <person name="De Fine Licht H.H."/>
            <person name="Stajich J.E."/>
        </authorList>
    </citation>
    <scope>NUCLEOTIDE SEQUENCE</scope>
    <source>
        <strain evidence="1">Berkeley</strain>
    </source>
</reference>
<keyword evidence="2" id="KW-1185">Reference proteome</keyword>
<evidence type="ECO:0000313" key="2">
    <source>
        <dbReference type="Proteomes" id="UP001165960"/>
    </source>
</evidence>
<organism evidence="1 2">
    <name type="scientific">Entomophthora muscae</name>
    <dbReference type="NCBI Taxonomy" id="34485"/>
    <lineage>
        <taxon>Eukaryota</taxon>
        <taxon>Fungi</taxon>
        <taxon>Fungi incertae sedis</taxon>
        <taxon>Zoopagomycota</taxon>
        <taxon>Entomophthoromycotina</taxon>
        <taxon>Entomophthoromycetes</taxon>
        <taxon>Entomophthorales</taxon>
        <taxon>Entomophthoraceae</taxon>
        <taxon>Entomophthora</taxon>
    </lineage>
</organism>
<accession>A0ACC2RIK8</accession>
<dbReference type="EMBL" id="QTSX02007186">
    <property type="protein sequence ID" value="KAJ9049942.1"/>
    <property type="molecule type" value="Genomic_DNA"/>
</dbReference>
<comment type="caution">
    <text evidence="1">The sequence shown here is derived from an EMBL/GenBank/DDBJ whole genome shotgun (WGS) entry which is preliminary data.</text>
</comment>
<gene>
    <name evidence="1" type="ORF">DSO57_1019275</name>
</gene>
<sequence length="72" mass="7800">MGFGYVNKGIAILSLVQYGTSFMYGVKQVPPALNGKFIPQISAATCFIFSLFGMYGMYGTQKVLKMASLTDS</sequence>
<name>A0ACC2RIK8_9FUNG</name>
<proteinExistence type="predicted"/>
<protein>
    <submittedName>
        <fullName evidence="1">Uncharacterized protein</fullName>
    </submittedName>
</protein>
<dbReference type="Proteomes" id="UP001165960">
    <property type="component" value="Unassembled WGS sequence"/>
</dbReference>